<reference evidence="1" key="1">
    <citation type="submission" date="2019-04" db="EMBL/GenBank/DDBJ databases">
        <title>Evolution of Biomass-Degrading Anaerobic Consortia Revealed by Metagenomics.</title>
        <authorList>
            <person name="Peng X."/>
        </authorList>
    </citation>
    <scope>NUCLEOTIDE SEQUENCE</scope>
    <source>
        <strain evidence="1">SIG14</strain>
    </source>
</reference>
<evidence type="ECO:0000313" key="2">
    <source>
        <dbReference type="Proteomes" id="UP000732619"/>
    </source>
</evidence>
<accession>A0A8T3VM42</accession>
<dbReference type="InterPro" id="IPR009183">
    <property type="entry name" value="UCP004962"/>
</dbReference>
<dbReference type="PIRSF" id="PIRSF004962">
    <property type="entry name" value="UCP004962"/>
    <property type="match status" value="1"/>
</dbReference>
<dbReference type="Pfam" id="PF09897">
    <property type="entry name" value="DUF2124"/>
    <property type="match status" value="1"/>
</dbReference>
<evidence type="ECO:0000313" key="1">
    <source>
        <dbReference type="EMBL" id="MBE6512183.1"/>
    </source>
</evidence>
<proteinExistence type="predicted"/>
<sequence>METISEFKGLNGNIVAFKEAVGDVEKVTFLGTPGVCTPFAALFSYAIRNKESHFISGTDIEKCHQFEFKPYGMQLNEEVSDPHDSDAVVLLGGLTMPKANTDVDKLNETIAEILKDDGKIIGVGYMDMFTKAGWLDKVEFDCIVDGTLTGVTKK</sequence>
<dbReference type="AlphaFoldDB" id="A0A8T3VM42"/>
<organism evidence="1 2">
    <name type="scientific">Methanobrevibacter olleyae</name>
    <dbReference type="NCBI Taxonomy" id="294671"/>
    <lineage>
        <taxon>Archaea</taxon>
        <taxon>Methanobacteriati</taxon>
        <taxon>Methanobacteriota</taxon>
        <taxon>Methanomada group</taxon>
        <taxon>Methanobacteria</taxon>
        <taxon>Methanobacteriales</taxon>
        <taxon>Methanobacteriaceae</taxon>
        <taxon>Methanobrevibacter</taxon>
    </lineage>
</organism>
<name>A0A8T3VM42_METOL</name>
<comment type="caution">
    <text evidence="1">The sequence shown here is derived from an EMBL/GenBank/DDBJ whole genome shotgun (WGS) entry which is preliminary data.</text>
</comment>
<dbReference type="EMBL" id="SUTG01000010">
    <property type="protein sequence ID" value="MBE6512183.1"/>
    <property type="molecule type" value="Genomic_DNA"/>
</dbReference>
<gene>
    <name evidence="1" type="ORF">E7Z75_03385</name>
</gene>
<dbReference type="Proteomes" id="UP000732619">
    <property type="component" value="Unassembled WGS sequence"/>
</dbReference>
<dbReference type="Gene3D" id="3.40.50.2300">
    <property type="match status" value="1"/>
</dbReference>
<protein>
    <submittedName>
        <fullName evidence="1">DUF2124 domain-containing protein</fullName>
    </submittedName>
</protein>